<reference evidence="3" key="1">
    <citation type="submission" date="2020-01" db="EMBL/GenBank/DDBJ databases">
        <authorList>
            <person name="Rat A."/>
        </authorList>
    </citation>
    <scope>NUCLEOTIDE SEQUENCE</scope>
    <source>
        <strain evidence="3">LMG 31231</strain>
    </source>
</reference>
<dbReference type="RefSeq" id="WP_211863965.1">
    <property type="nucleotide sequence ID" value="NZ_JAAEDM010000077.1"/>
</dbReference>
<keyword evidence="2" id="KW-1133">Transmembrane helix</keyword>
<keyword evidence="2" id="KW-0812">Transmembrane</keyword>
<accession>A0A9X9X2D2</accession>
<dbReference type="EMBL" id="JAAEDM010000077">
    <property type="protein sequence ID" value="MBR0673561.1"/>
    <property type="molecule type" value="Genomic_DNA"/>
</dbReference>
<feature type="region of interest" description="Disordered" evidence="1">
    <location>
        <begin position="1"/>
        <end position="29"/>
    </location>
</feature>
<proteinExistence type="predicted"/>
<evidence type="ECO:0000313" key="3">
    <source>
        <dbReference type="EMBL" id="MBR0673561.1"/>
    </source>
</evidence>
<comment type="caution">
    <text evidence="3">The sequence shown here is derived from an EMBL/GenBank/DDBJ whole genome shotgun (WGS) entry which is preliminary data.</text>
</comment>
<organism evidence="3 4">
    <name type="scientific">Neoroseomonas soli</name>
    <dbReference type="NCBI Taxonomy" id="1081025"/>
    <lineage>
        <taxon>Bacteria</taxon>
        <taxon>Pseudomonadati</taxon>
        <taxon>Pseudomonadota</taxon>
        <taxon>Alphaproteobacteria</taxon>
        <taxon>Acetobacterales</taxon>
        <taxon>Acetobacteraceae</taxon>
        <taxon>Neoroseomonas</taxon>
    </lineage>
</organism>
<sequence>MDTHRRPPVLDMTPEGEFREPTPPPAGGTADRLLQRLGGAAMLVAVAGAGLLLAGLAILAIGILVPVVIVAGTIGAASIWWRARRARATGAPPPESVRFVVIRR</sequence>
<protein>
    <submittedName>
        <fullName evidence="3">Uncharacterized protein</fullName>
    </submittedName>
</protein>
<dbReference type="AlphaFoldDB" id="A0A9X9X2D2"/>
<dbReference type="Proteomes" id="UP001138751">
    <property type="component" value="Unassembled WGS sequence"/>
</dbReference>
<keyword evidence="4" id="KW-1185">Reference proteome</keyword>
<name>A0A9X9X2D2_9PROT</name>
<gene>
    <name evidence="3" type="ORF">GXW76_20485</name>
</gene>
<evidence type="ECO:0000313" key="4">
    <source>
        <dbReference type="Proteomes" id="UP001138751"/>
    </source>
</evidence>
<feature type="transmembrane region" description="Helical" evidence="2">
    <location>
        <begin position="37"/>
        <end position="57"/>
    </location>
</feature>
<keyword evidence="2" id="KW-0472">Membrane</keyword>
<reference evidence="3" key="2">
    <citation type="journal article" date="2021" name="Syst. Appl. Microbiol.">
        <title>Roseomonas hellenica sp. nov., isolated from roots of wild-growing Alkanna tinctoria.</title>
        <authorList>
            <person name="Rat A."/>
            <person name="Naranjo H.D."/>
            <person name="Lebbe L."/>
            <person name="Cnockaert M."/>
            <person name="Krigas N."/>
            <person name="Grigoriadou K."/>
            <person name="Maloupa E."/>
            <person name="Willems A."/>
        </authorList>
    </citation>
    <scope>NUCLEOTIDE SEQUENCE</scope>
    <source>
        <strain evidence="3">LMG 31231</strain>
    </source>
</reference>
<evidence type="ECO:0000256" key="1">
    <source>
        <dbReference type="SAM" id="MobiDB-lite"/>
    </source>
</evidence>
<evidence type="ECO:0000256" key="2">
    <source>
        <dbReference type="SAM" id="Phobius"/>
    </source>
</evidence>
<feature type="transmembrane region" description="Helical" evidence="2">
    <location>
        <begin position="63"/>
        <end position="81"/>
    </location>
</feature>